<dbReference type="PANTHER" id="PTHR13847">
    <property type="entry name" value="SARCOSINE DEHYDROGENASE-RELATED"/>
    <property type="match status" value="1"/>
</dbReference>
<dbReference type="Proteomes" id="UP000766570">
    <property type="component" value="Unassembled WGS sequence"/>
</dbReference>
<feature type="region of interest" description="Disordered" evidence="2">
    <location>
        <begin position="145"/>
        <end position="166"/>
    </location>
</feature>
<protein>
    <submittedName>
        <fullName evidence="4">D-amino-acid dehydrogenase</fullName>
        <ecNumber evidence="4">1.4.99.-</ecNumber>
    </submittedName>
</protein>
<dbReference type="Gene3D" id="3.50.50.60">
    <property type="entry name" value="FAD/NAD(P)-binding domain"/>
    <property type="match status" value="2"/>
</dbReference>
<feature type="compositionally biased region" description="Gly residues" evidence="2">
    <location>
        <begin position="145"/>
        <end position="156"/>
    </location>
</feature>
<gene>
    <name evidence="4" type="ORF">JOF46_000151</name>
</gene>
<keyword evidence="5" id="KW-1185">Reference proteome</keyword>
<dbReference type="InterPro" id="IPR036188">
    <property type="entry name" value="FAD/NAD-bd_sf"/>
</dbReference>
<reference evidence="4 5" key="1">
    <citation type="submission" date="2021-03" db="EMBL/GenBank/DDBJ databases">
        <title>Sequencing the genomes of 1000 actinobacteria strains.</title>
        <authorList>
            <person name="Klenk H.-P."/>
        </authorList>
    </citation>
    <scope>NUCLEOTIDE SEQUENCE [LARGE SCALE GENOMIC DNA]</scope>
    <source>
        <strain evidence="4 5">DSM 15454</strain>
    </source>
</reference>
<evidence type="ECO:0000313" key="4">
    <source>
        <dbReference type="EMBL" id="MBP2372239.1"/>
    </source>
</evidence>
<evidence type="ECO:0000256" key="1">
    <source>
        <dbReference type="ARBA" id="ARBA00023002"/>
    </source>
</evidence>
<sequence length="446" mass="47317">MSNTQTPENVVVIGAGMVGLATAWYLQERGVNVTVVDRDGVAAGSSWGNAGWLTPALTLPLSEPSVLTYGLKTMFDPASPLYIPLSAKPSLIRFLLGFARHCTPGKWREAMAVFSEIGATGLDAFDEISEANAVTRIGRDHAAVGGGASGSGGGTTTLGTGVSEPTKPAEPFLTGFKSLKDRDGLLHEFEGIRASGGQVEFDLLDAADIRAMEPTLGDGVKAGVAIHHQRFINPPKFMDSLADSVIARGGRITTDFEVADIREHAHGVEVIDVHGRTQGADAVVIATGAWLGKLARKFGVKRVVQAGRGYSFTVVPEVMPTHPIYFPAQRVACTPLGDRFRVAGTMEFRDADHPLEPKRIEAIVAAASPLFTGINWEDRQEEWVGSRPCTTDGLPLIGATRSNRVHVAGGHGMWGVALGPLTGKMLAAAITGESTPAVMRHFNPLR</sequence>
<evidence type="ECO:0000313" key="5">
    <source>
        <dbReference type="Proteomes" id="UP000766570"/>
    </source>
</evidence>
<dbReference type="Pfam" id="PF01266">
    <property type="entry name" value="DAO"/>
    <property type="match status" value="2"/>
</dbReference>
<dbReference type="PANTHER" id="PTHR13847:SF289">
    <property type="entry name" value="GLYCINE OXIDASE"/>
    <property type="match status" value="1"/>
</dbReference>
<keyword evidence="1 4" id="KW-0560">Oxidoreductase</keyword>
<comment type="caution">
    <text evidence="4">The sequence shown here is derived from an EMBL/GenBank/DDBJ whole genome shotgun (WGS) entry which is preliminary data.</text>
</comment>
<feature type="domain" description="FAD dependent oxidoreductase" evidence="3">
    <location>
        <begin position="10"/>
        <end position="61"/>
    </location>
</feature>
<proteinExistence type="predicted"/>
<dbReference type="SUPFAM" id="SSF51905">
    <property type="entry name" value="FAD/NAD(P)-binding domain"/>
    <property type="match status" value="1"/>
</dbReference>
<dbReference type="RefSeq" id="WP_209905583.1">
    <property type="nucleotide sequence ID" value="NZ_BAAAMI010000009.1"/>
</dbReference>
<dbReference type="GO" id="GO:0016491">
    <property type="term" value="F:oxidoreductase activity"/>
    <property type="evidence" value="ECO:0007669"/>
    <property type="project" value="UniProtKB-KW"/>
</dbReference>
<dbReference type="SUPFAM" id="SSF54373">
    <property type="entry name" value="FAD-linked reductases, C-terminal domain"/>
    <property type="match status" value="1"/>
</dbReference>
<organism evidence="4 5">
    <name type="scientific">Paeniglutamicibacter psychrophenolicus</name>
    <dbReference type="NCBI Taxonomy" id="257454"/>
    <lineage>
        <taxon>Bacteria</taxon>
        <taxon>Bacillati</taxon>
        <taxon>Actinomycetota</taxon>
        <taxon>Actinomycetes</taxon>
        <taxon>Micrococcales</taxon>
        <taxon>Micrococcaceae</taxon>
        <taxon>Paeniglutamicibacter</taxon>
    </lineage>
</organism>
<name>A0ABS4W7S1_9MICC</name>
<dbReference type="Gene3D" id="3.30.9.10">
    <property type="entry name" value="D-Amino Acid Oxidase, subunit A, domain 2"/>
    <property type="match status" value="1"/>
</dbReference>
<evidence type="ECO:0000256" key="2">
    <source>
        <dbReference type="SAM" id="MobiDB-lite"/>
    </source>
</evidence>
<evidence type="ECO:0000259" key="3">
    <source>
        <dbReference type="Pfam" id="PF01266"/>
    </source>
</evidence>
<dbReference type="EC" id="1.4.99.-" evidence="4"/>
<dbReference type="EMBL" id="JAGIOE010000001">
    <property type="protein sequence ID" value="MBP2372239.1"/>
    <property type="molecule type" value="Genomic_DNA"/>
</dbReference>
<accession>A0ABS4W7S1</accession>
<dbReference type="InterPro" id="IPR006076">
    <property type="entry name" value="FAD-dep_OxRdtase"/>
</dbReference>
<dbReference type="PRINTS" id="PR00420">
    <property type="entry name" value="RNGMNOXGNASE"/>
</dbReference>
<feature type="domain" description="FAD dependent oxidoreductase" evidence="3">
    <location>
        <begin position="182"/>
        <end position="428"/>
    </location>
</feature>